<proteinExistence type="predicted"/>
<evidence type="ECO:0000313" key="6">
    <source>
        <dbReference type="EMBL" id="KAF2075383.1"/>
    </source>
</evidence>
<keyword evidence="3" id="KW-0812">Transmembrane</keyword>
<dbReference type="InterPro" id="IPR013783">
    <property type="entry name" value="Ig-like_fold"/>
</dbReference>
<dbReference type="AlphaFoldDB" id="A0A8J4PWL6"/>
<feature type="chain" id="PRO_5035221334" description="IPT/TIG domain-containing protein" evidence="4">
    <location>
        <begin position="21"/>
        <end position="845"/>
    </location>
</feature>
<dbReference type="EMBL" id="AJWJ01000102">
    <property type="protein sequence ID" value="KAF2075383.1"/>
    <property type="molecule type" value="Genomic_DNA"/>
</dbReference>
<keyword evidence="3" id="KW-0472">Membrane</keyword>
<feature type="signal peptide" evidence="4">
    <location>
        <begin position="1"/>
        <end position="20"/>
    </location>
</feature>
<evidence type="ECO:0000313" key="7">
    <source>
        <dbReference type="Proteomes" id="UP000695562"/>
    </source>
</evidence>
<feature type="domain" description="IPT/TIG" evidence="5">
    <location>
        <begin position="528"/>
        <end position="584"/>
    </location>
</feature>
<evidence type="ECO:0000256" key="3">
    <source>
        <dbReference type="SAM" id="Phobius"/>
    </source>
</evidence>
<dbReference type="PANTHER" id="PTHR31341">
    <property type="entry name" value="IPT/TIG DOMAIN-CONTAINING PROTEIN-RELATED-RELATED"/>
    <property type="match status" value="1"/>
</dbReference>
<dbReference type="InterPro" id="IPR014756">
    <property type="entry name" value="Ig_E-set"/>
</dbReference>
<evidence type="ECO:0000256" key="1">
    <source>
        <dbReference type="ARBA" id="ARBA00022729"/>
    </source>
</evidence>
<protein>
    <recommendedName>
        <fullName evidence="5">IPT/TIG domain-containing protein</fullName>
    </recommendedName>
</protein>
<gene>
    <name evidence="6" type="ORF">CYY_003307</name>
</gene>
<comment type="caution">
    <text evidence="6">The sequence shown here is derived from an EMBL/GenBank/DDBJ whole genome shotgun (WGS) entry which is preliminary data.</text>
</comment>
<name>A0A8J4PWL6_9MYCE</name>
<dbReference type="Gene3D" id="2.60.40.10">
    <property type="entry name" value="Immunoglobulins"/>
    <property type="match status" value="2"/>
</dbReference>
<evidence type="ECO:0000256" key="4">
    <source>
        <dbReference type="SAM" id="SignalP"/>
    </source>
</evidence>
<feature type="transmembrane region" description="Helical" evidence="3">
    <location>
        <begin position="806"/>
        <end position="830"/>
    </location>
</feature>
<feature type="domain" description="IPT/TIG" evidence="5">
    <location>
        <begin position="269"/>
        <end position="359"/>
    </location>
</feature>
<keyword evidence="2" id="KW-0325">Glycoprotein</keyword>
<organism evidence="6 7">
    <name type="scientific">Polysphondylium violaceum</name>
    <dbReference type="NCBI Taxonomy" id="133409"/>
    <lineage>
        <taxon>Eukaryota</taxon>
        <taxon>Amoebozoa</taxon>
        <taxon>Evosea</taxon>
        <taxon>Eumycetozoa</taxon>
        <taxon>Dictyostelia</taxon>
        <taxon>Dictyosteliales</taxon>
        <taxon>Dictyosteliaceae</taxon>
        <taxon>Polysphondylium</taxon>
    </lineage>
</organism>
<keyword evidence="7" id="KW-1185">Reference proteome</keyword>
<dbReference type="Pfam" id="PF01833">
    <property type="entry name" value="TIG"/>
    <property type="match status" value="3"/>
</dbReference>
<dbReference type="InterPro" id="IPR052014">
    <property type="entry name" value="Dictyostelium_Tiger"/>
</dbReference>
<keyword evidence="3" id="KW-1133">Transmembrane helix</keyword>
<feature type="domain" description="IPT/TIG" evidence="5">
    <location>
        <begin position="705"/>
        <end position="786"/>
    </location>
</feature>
<dbReference type="SUPFAM" id="SSF81296">
    <property type="entry name" value="E set domains"/>
    <property type="match status" value="3"/>
</dbReference>
<reference evidence="6" key="1">
    <citation type="submission" date="2020-01" db="EMBL/GenBank/DDBJ databases">
        <title>Development of genomics and gene disruption for Polysphondylium violaceum indicates a role for the polyketide synthase stlB in stalk morphogenesis.</title>
        <authorList>
            <person name="Narita B."/>
            <person name="Kawabe Y."/>
            <person name="Kin K."/>
            <person name="Saito T."/>
            <person name="Gibbs R."/>
            <person name="Kuspa A."/>
            <person name="Muzny D."/>
            <person name="Queller D."/>
            <person name="Richards S."/>
            <person name="Strassman J."/>
            <person name="Sucgang R."/>
            <person name="Worley K."/>
            <person name="Schaap P."/>
        </authorList>
    </citation>
    <scope>NUCLEOTIDE SEQUENCE</scope>
    <source>
        <strain evidence="6">QSvi11</strain>
    </source>
</reference>
<accession>A0A8J4PWL6</accession>
<dbReference type="Proteomes" id="UP000695562">
    <property type="component" value="Unassembled WGS sequence"/>
</dbReference>
<dbReference type="OrthoDB" id="20300at2759"/>
<keyword evidence="1 4" id="KW-0732">Signal</keyword>
<sequence length="845" mass="92283">MNKGIIVFLFLTLVFKTNWCIDPPVQNGTQFSFSKNSQVVTELRYLNETGYKLLPINDCSNDPSTTVCTFELRIIAKVLLVQDNFLVYSGGSYIDDWSVGLNNNYIDPVSDISTLTQNYSITVFFSQIGLMTESYVYIIQNGISTYISLKNENPNEFTQYILPNFPAGSGVGTIRLSNFYERQFNHSQPEIDSLSSTLTTTTITGRNFFTWINQTSIWINNIALPQSSIVSVGQNQIALKVPKNSVGSFDYKVSISGIQSQIKTLNLYPIVKSITTTLKTGGLVTITGDLLFTKRPNGDPTSISIQIGDTATITSATNLQTGDINHLVFTIPPGDKDYQKVTVTIDGFSSQETSVDFSYEVPEISSITQSGTKLIISGTSLLSKSIVVVNNVTLGNLTYIDSSSASIELPPTTKDGSLYVRTEEKISNNFPFTLKPFLSSLSGGSTSGSIITIYGSFLKLQSTNTLVSTDKLLSCINFVQGDGSYITCSLSKGVGKNHSMTLTIGSTQMSGTFSFNPPVINTFSQSFDEFTLSGNNFGLYNNATTIYFGGSSYKPTFESFDTLKFKIPASSKPGPVYVVVAAQTSLEKPLAIGPAIQSVLFPDGGNEIPTNSDIDSFGNKLPYYTKKNITIQGLFFYPSQSYQVTLKNDKRIITCENATVVDDQATAIKCTPPWSSGIGYIVHVTTGNFFATLDTPFNYEKPTIFNSSTVSDTGGIVTIFGSGFAPQSGVMSVNIDKYKCIDPYGTSSQTLECFIPKFDNNTDVPRNNLTIYLNVNGQSTFLENSFAFNVTALPVMDSENAPTAKWLVAAILVPCLAAILAIVVVSIIFVNRYKKLKMIKKELRP</sequence>
<evidence type="ECO:0000256" key="2">
    <source>
        <dbReference type="ARBA" id="ARBA00023180"/>
    </source>
</evidence>
<evidence type="ECO:0000259" key="5">
    <source>
        <dbReference type="Pfam" id="PF01833"/>
    </source>
</evidence>
<dbReference type="InterPro" id="IPR002909">
    <property type="entry name" value="IPT_dom"/>
</dbReference>